<dbReference type="EMBL" id="WQNF01000004">
    <property type="protein sequence ID" value="MVT64939.1"/>
    <property type="molecule type" value="Genomic_DNA"/>
</dbReference>
<sequence>MDDVYQAGTMAANGSGLQWSTARNIALAWVLTLPAAMMLSELLYYVFVQLF</sequence>
<organism evidence="2 3">
    <name type="scientific">Bradyrhizobium pachyrhizi</name>
    <dbReference type="NCBI Taxonomy" id="280333"/>
    <lineage>
        <taxon>Bacteria</taxon>
        <taxon>Pseudomonadati</taxon>
        <taxon>Pseudomonadota</taxon>
        <taxon>Alphaproteobacteria</taxon>
        <taxon>Hyphomicrobiales</taxon>
        <taxon>Nitrobacteraceae</taxon>
        <taxon>Bradyrhizobium</taxon>
    </lineage>
</organism>
<reference evidence="2 3" key="1">
    <citation type="submission" date="2019-12" db="EMBL/GenBank/DDBJ databases">
        <title>Draft genome sequences Bradyrhizobium cajani AMBPC1010, Bradyrhizobium pachyrhizi AMBPC1040 and Bradyrhizobium yuanmingense ALSPC3051, three plant growth promoting strains isolated from nodules of Cajanus cajan L. in Dominican Republic.</title>
        <authorList>
            <person name="Flores-Felix J.D."/>
            <person name="Araujo J."/>
            <person name="Diaz-Alcantara C."/>
            <person name="Gonzalez-Andres F."/>
            <person name="Velazquez E."/>
        </authorList>
    </citation>
    <scope>NUCLEOTIDE SEQUENCE [LARGE SCALE GENOMIC DNA]</scope>
    <source>
        <strain evidence="2 3">1040</strain>
    </source>
</reference>
<evidence type="ECO:0008006" key="4">
    <source>
        <dbReference type="Google" id="ProtNLM"/>
    </source>
</evidence>
<keyword evidence="3" id="KW-1185">Reference proteome</keyword>
<accession>A0A844SLK3</accession>
<keyword evidence="1" id="KW-1133">Transmembrane helix</keyword>
<keyword evidence="1" id="KW-0472">Membrane</keyword>
<protein>
    <recommendedName>
        <fullName evidence="4">Inorganic phosphate transporter</fullName>
    </recommendedName>
</protein>
<evidence type="ECO:0000313" key="2">
    <source>
        <dbReference type="EMBL" id="MVT64939.1"/>
    </source>
</evidence>
<feature type="transmembrane region" description="Helical" evidence="1">
    <location>
        <begin position="26"/>
        <end position="47"/>
    </location>
</feature>
<keyword evidence="1" id="KW-0812">Transmembrane</keyword>
<dbReference type="Proteomes" id="UP000436468">
    <property type="component" value="Unassembled WGS sequence"/>
</dbReference>
<evidence type="ECO:0000256" key="1">
    <source>
        <dbReference type="SAM" id="Phobius"/>
    </source>
</evidence>
<name>A0A844SLK3_9BRAD</name>
<comment type="caution">
    <text evidence="2">The sequence shown here is derived from an EMBL/GenBank/DDBJ whole genome shotgun (WGS) entry which is preliminary data.</text>
</comment>
<dbReference type="RefSeq" id="WP_157342228.1">
    <property type="nucleotide sequence ID" value="NZ_WQNF01000004.1"/>
</dbReference>
<proteinExistence type="predicted"/>
<evidence type="ECO:0000313" key="3">
    <source>
        <dbReference type="Proteomes" id="UP000436468"/>
    </source>
</evidence>
<dbReference type="AlphaFoldDB" id="A0A844SLK3"/>
<gene>
    <name evidence="2" type="ORF">GPL21_07445</name>
</gene>